<dbReference type="InterPro" id="IPR006048">
    <property type="entry name" value="A-amylase/branching_C"/>
</dbReference>
<evidence type="ECO:0000256" key="7">
    <source>
        <dbReference type="ARBA" id="ARBA00022723"/>
    </source>
</evidence>
<reference evidence="20" key="1">
    <citation type="journal article" date="2023" name="IScience">
        <title>Live-bearing cockroach genome reveals convergent evolutionary mechanisms linked to viviparity in insects and beyond.</title>
        <authorList>
            <person name="Fouks B."/>
            <person name="Harrison M.C."/>
            <person name="Mikhailova A.A."/>
            <person name="Marchal E."/>
            <person name="English S."/>
            <person name="Carruthers M."/>
            <person name="Jennings E.C."/>
            <person name="Chiamaka E.L."/>
            <person name="Frigard R.A."/>
            <person name="Pippel M."/>
            <person name="Attardo G.M."/>
            <person name="Benoit J.B."/>
            <person name="Bornberg-Bauer E."/>
            <person name="Tobe S.S."/>
        </authorList>
    </citation>
    <scope>NUCLEOTIDE SEQUENCE</scope>
    <source>
        <strain evidence="20">Stay&amp;Tobe</strain>
    </source>
</reference>
<dbReference type="AlphaFoldDB" id="A0AAD8E3P1"/>
<keyword evidence="8" id="KW-0732">Signal</keyword>
<feature type="non-terminal residue" evidence="20">
    <location>
        <position position="1"/>
    </location>
</feature>
<evidence type="ECO:0000256" key="2">
    <source>
        <dbReference type="ARBA" id="ARBA00001913"/>
    </source>
</evidence>
<evidence type="ECO:0000313" key="21">
    <source>
        <dbReference type="Proteomes" id="UP001233999"/>
    </source>
</evidence>
<dbReference type="InterPro" id="IPR006047">
    <property type="entry name" value="GH13_cat_dom"/>
</dbReference>
<keyword evidence="14 16" id="KW-0326">Glycosidase</keyword>
<accession>A0AAD8E3P1</accession>
<proteinExistence type="inferred from homology"/>
<evidence type="ECO:0000256" key="4">
    <source>
        <dbReference type="ARBA" id="ARBA00008061"/>
    </source>
</evidence>
<comment type="catalytic activity">
    <reaction evidence="1 16">
        <text>Endohydrolysis of (1-&gt;4)-alpha-D-glucosidic linkages in polysaccharides containing three or more (1-&gt;4)-alpha-linked D-glucose units.</text>
        <dbReference type="EC" id="3.2.1.1"/>
    </reaction>
</comment>
<dbReference type="FunFam" id="2.60.40.1180:FF:000020">
    <property type="entry name" value="Pancreatic alpha-amylase"/>
    <property type="match status" value="1"/>
</dbReference>
<dbReference type="Pfam" id="PF02806">
    <property type="entry name" value="Alpha-amylase_C"/>
    <property type="match status" value="2"/>
</dbReference>
<evidence type="ECO:0000256" key="14">
    <source>
        <dbReference type="ARBA" id="ARBA00023295"/>
    </source>
</evidence>
<feature type="domain" description="Glycosyl hydrolase family 13 catalytic" evidence="19">
    <location>
        <begin position="287"/>
        <end position="652"/>
    </location>
</feature>
<dbReference type="SMART" id="SM00632">
    <property type="entry name" value="Aamy_C"/>
    <property type="match status" value="2"/>
</dbReference>
<dbReference type="PRINTS" id="PR00110">
    <property type="entry name" value="ALPHAAMYLASE"/>
</dbReference>
<evidence type="ECO:0000256" key="6">
    <source>
        <dbReference type="ARBA" id="ARBA00012595"/>
    </source>
</evidence>
<evidence type="ECO:0000256" key="5">
    <source>
        <dbReference type="ARBA" id="ARBA00011245"/>
    </source>
</evidence>
<name>A0AAD8E3P1_DIPPU</name>
<dbReference type="InterPro" id="IPR031319">
    <property type="entry name" value="A-amylase_C"/>
</dbReference>
<dbReference type="SMART" id="SM00642">
    <property type="entry name" value="Aamy"/>
    <property type="match status" value="1"/>
</dbReference>
<dbReference type="Pfam" id="PF00128">
    <property type="entry name" value="Alpha-amylase"/>
    <property type="match status" value="1"/>
</dbReference>
<dbReference type="InterPro" id="IPR013780">
    <property type="entry name" value="Glyco_hydro_b"/>
</dbReference>
<dbReference type="Gene3D" id="2.60.40.1180">
    <property type="entry name" value="Golgi alpha-mannosidase II"/>
    <property type="match status" value="2"/>
</dbReference>
<reference evidence="20" key="2">
    <citation type="submission" date="2023-05" db="EMBL/GenBank/DDBJ databases">
        <authorList>
            <person name="Fouks B."/>
        </authorList>
    </citation>
    <scope>NUCLEOTIDE SEQUENCE</scope>
    <source>
        <strain evidence="20">Stay&amp;Tobe</strain>
        <tissue evidence="20">Testes</tissue>
    </source>
</reference>
<dbReference type="GO" id="GO:0005975">
    <property type="term" value="P:carbohydrate metabolic process"/>
    <property type="evidence" value="ECO:0007669"/>
    <property type="project" value="InterPro"/>
</dbReference>
<dbReference type="SUPFAM" id="SSF51445">
    <property type="entry name" value="(Trans)glycosidases"/>
    <property type="match status" value="3"/>
</dbReference>
<feature type="domain" description="Alpha-amylase C-terminal" evidence="18">
    <location>
        <begin position="159"/>
        <end position="247"/>
    </location>
</feature>
<dbReference type="CDD" id="cd11317">
    <property type="entry name" value="AmyAc_bac_euk_AmyA"/>
    <property type="match status" value="1"/>
</dbReference>
<evidence type="ECO:0000256" key="16">
    <source>
        <dbReference type="RuleBase" id="RU361134"/>
    </source>
</evidence>
<keyword evidence="9 16" id="KW-0378">Hydrolase</keyword>
<feature type="region of interest" description="Disordered" evidence="17">
    <location>
        <begin position="604"/>
        <end position="624"/>
    </location>
</feature>
<gene>
    <name evidence="20" type="ORF">L9F63_007693</name>
</gene>
<dbReference type="EMBL" id="JASPKZ010009838">
    <property type="protein sequence ID" value="KAJ9575442.1"/>
    <property type="molecule type" value="Genomic_DNA"/>
</dbReference>
<evidence type="ECO:0000259" key="18">
    <source>
        <dbReference type="SMART" id="SM00632"/>
    </source>
</evidence>
<dbReference type="InterPro" id="IPR006046">
    <property type="entry name" value="Alpha_amylase"/>
</dbReference>
<evidence type="ECO:0000256" key="17">
    <source>
        <dbReference type="SAM" id="MobiDB-lite"/>
    </source>
</evidence>
<evidence type="ECO:0000259" key="19">
    <source>
        <dbReference type="SMART" id="SM00642"/>
    </source>
</evidence>
<dbReference type="SUPFAM" id="SSF51011">
    <property type="entry name" value="Glycosyl hydrolase domain"/>
    <property type="match status" value="2"/>
</dbReference>
<comment type="caution">
    <text evidence="20">The sequence shown here is derived from an EMBL/GenBank/DDBJ whole genome shotgun (WGS) entry which is preliminary data.</text>
</comment>
<dbReference type="GO" id="GO:0046872">
    <property type="term" value="F:metal ion binding"/>
    <property type="evidence" value="ECO:0007669"/>
    <property type="project" value="UniProtKB-KW"/>
</dbReference>
<evidence type="ECO:0000313" key="20">
    <source>
        <dbReference type="EMBL" id="KAJ9575442.1"/>
    </source>
</evidence>
<evidence type="ECO:0000256" key="1">
    <source>
        <dbReference type="ARBA" id="ARBA00000548"/>
    </source>
</evidence>
<evidence type="ECO:0000256" key="9">
    <source>
        <dbReference type="ARBA" id="ARBA00022801"/>
    </source>
</evidence>
<organism evidence="20 21">
    <name type="scientific">Diploptera punctata</name>
    <name type="common">Pacific beetle cockroach</name>
    <dbReference type="NCBI Taxonomy" id="6984"/>
    <lineage>
        <taxon>Eukaryota</taxon>
        <taxon>Metazoa</taxon>
        <taxon>Ecdysozoa</taxon>
        <taxon>Arthropoda</taxon>
        <taxon>Hexapoda</taxon>
        <taxon>Insecta</taxon>
        <taxon>Pterygota</taxon>
        <taxon>Neoptera</taxon>
        <taxon>Polyneoptera</taxon>
        <taxon>Dictyoptera</taxon>
        <taxon>Blattodea</taxon>
        <taxon>Blaberoidea</taxon>
        <taxon>Blaberidae</taxon>
        <taxon>Diplopterinae</taxon>
        <taxon>Diploptera</taxon>
    </lineage>
</organism>
<feature type="domain" description="Alpha-amylase C-terminal" evidence="18">
    <location>
        <begin position="661"/>
        <end position="749"/>
    </location>
</feature>
<dbReference type="Gene3D" id="3.20.20.80">
    <property type="entry name" value="Glycosidases"/>
    <property type="match status" value="3"/>
</dbReference>
<comment type="subunit">
    <text evidence="5">Monomer.</text>
</comment>
<keyword evidence="12" id="KW-0868">Chloride</keyword>
<dbReference type="PANTHER" id="PTHR43447">
    <property type="entry name" value="ALPHA-AMYLASE"/>
    <property type="match status" value="1"/>
</dbReference>
<keyword evidence="7" id="KW-0479">Metal-binding</keyword>
<dbReference type="Proteomes" id="UP001233999">
    <property type="component" value="Unassembled WGS sequence"/>
</dbReference>
<evidence type="ECO:0000256" key="8">
    <source>
        <dbReference type="ARBA" id="ARBA00022729"/>
    </source>
</evidence>
<keyword evidence="11" id="KW-1015">Disulfide bond</keyword>
<evidence type="ECO:0000256" key="11">
    <source>
        <dbReference type="ARBA" id="ARBA00023157"/>
    </source>
</evidence>
<evidence type="ECO:0000256" key="13">
    <source>
        <dbReference type="ARBA" id="ARBA00023277"/>
    </source>
</evidence>
<evidence type="ECO:0000256" key="15">
    <source>
        <dbReference type="RuleBase" id="RU003615"/>
    </source>
</evidence>
<keyword evidence="13 16" id="KW-0119">Carbohydrate metabolism</keyword>
<sequence length="885" mass="98988">NDAIRKFEYIDLGRVTEFRHGVQMGYAFGGQYPVAALHTFDPNWQLLDSGDAFVFIDNHDNQRGHGGGSDGILTFKQPRAYRMAVAFILAHPYGYPRVMSSYSFDNSDQGPPQDDDKNILHVTSNDDGSCGNGWVCEHRWHTHAAMVQFRNAIQGTEVENWWDDGNGQIAFSRGNLGFIAIAVNDGDLRQNLQTGLPAGEYCDVISGDKNGNSCTGSTVTVNSDGTADIEISSSDENGMLAIHVQAKLLVRVAEITLFIMKKLLITLVLFLWAVSAQKDPNMWSNRSTIVHLFEWRFDDIADECENFLAPHGYGGVQTSPVHECLIVNSPDRPWWERYQPMSYNIVSRSGDEDAFRDMVSRCNKVGVRIYVDVLLNHMTGDWDNAVGTGGSTADTYDYSYPAVPYDKDNFHPYCILNTYNDANVIRNCELSGLHDLDQSQDYVRQKQIDFLNKLVDAGVAGFRVDAAKHCWPDDLAYVYSNVNDLNTEHGFAAGSRPFYYQEVIDFDAVNKFEYIDIGRVTEFKHGEQMCFAFGGQYPLSALRELDPNWNLVDSGDALVFIDNHDNQRGGNNNILTYKKPKNYKMGVAFILAHTYGSPRVMSSFDFETHDQGPPQDDDKNILHVTSNDDGSCGNGWVCEHRWQAHRGMVGFRNVVAGTEITNWWDNGNHQIAFARGNKGFVAFMANDSDLQQTLQTGLPAGTYCDVITGEKSGSSCTGKTITVNSDGTANIEILNSDDEGVIAIHVEAKLKAVNILNQESNPNLARELETDGISAKVTMLVVLALLMCIACTQSQKCTNTWSNRSAIVHLFEWKFEDIAEECEKFLAPKGFAAVQVSPVNEYLVIAEKYRPWWERYQPISYKIASRSGDEPAFREMVKRCNHVGV</sequence>
<protein>
    <recommendedName>
        <fullName evidence="6 16">Alpha-amylase</fullName>
        <ecNumber evidence="6 16">3.2.1.1</ecNumber>
    </recommendedName>
</protein>
<evidence type="ECO:0000256" key="10">
    <source>
        <dbReference type="ARBA" id="ARBA00022837"/>
    </source>
</evidence>
<evidence type="ECO:0000256" key="3">
    <source>
        <dbReference type="ARBA" id="ARBA00001923"/>
    </source>
</evidence>
<comment type="cofactor">
    <cofactor evidence="2">
        <name>Ca(2+)</name>
        <dbReference type="ChEBI" id="CHEBI:29108"/>
    </cofactor>
</comment>
<feature type="compositionally biased region" description="Basic and acidic residues" evidence="17">
    <location>
        <begin position="606"/>
        <end position="621"/>
    </location>
</feature>
<comment type="similarity">
    <text evidence="4 15">Belongs to the glycosyl hydrolase 13 family.</text>
</comment>
<feature type="non-terminal residue" evidence="20">
    <location>
        <position position="885"/>
    </location>
</feature>
<dbReference type="GO" id="GO:0004556">
    <property type="term" value="F:alpha-amylase activity"/>
    <property type="evidence" value="ECO:0007669"/>
    <property type="project" value="UniProtKB-UniRule"/>
</dbReference>
<dbReference type="EC" id="3.2.1.1" evidence="6 16"/>
<dbReference type="InterPro" id="IPR017853">
    <property type="entry name" value="GH"/>
</dbReference>
<keyword evidence="10" id="KW-0106">Calcium</keyword>
<keyword evidence="21" id="KW-1185">Reference proteome</keyword>
<comment type="cofactor">
    <cofactor evidence="3">
        <name>chloride</name>
        <dbReference type="ChEBI" id="CHEBI:17996"/>
    </cofactor>
</comment>
<evidence type="ECO:0000256" key="12">
    <source>
        <dbReference type="ARBA" id="ARBA00023214"/>
    </source>
</evidence>